<dbReference type="InterPro" id="IPR051132">
    <property type="entry name" value="3-5_Exonuclease_domain"/>
</dbReference>
<evidence type="ECO:0000259" key="3">
    <source>
        <dbReference type="Pfam" id="PF01612"/>
    </source>
</evidence>
<dbReference type="GO" id="GO:0003676">
    <property type="term" value="F:nucleic acid binding"/>
    <property type="evidence" value="ECO:0007669"/>
    <property type="project" value="InterPro"/>
</dbReference>
<keyword evidence="1" id="KW-0540">Nuclease</keyword>
<dbReference type="Gene3D" id="3.30.420.10">
    <property type="entry name" value="Ribonuclease H-like superfamily/Ribonuclease H"/>
    <property type="match status" value="1"/>
</dbReference>
<dbReference type="GO" id="GO:0005634">
    <property type="term" value="C:nucleus"/>
    <property type="evidence" value="ECO:0007669"/>
    <property type="project" value="TreeGrafter"/>
</dbReference>
<dbReference type="EMBL" id="JAWXYG010000008">
    <property type="protein sequence ID" value="KAK4264468.1"/>
    <property type="molecule type" value="Genomic_DNA"/>
</dbReference>
<dbReference type="InterPro" id="IPR036397">
    <property type="entry name" value="RNaseH_sf"/>
</dbReference>
<dbReference type="PANTHER" id="PTHR13620">
    <property type="entry name" value="3-5 EXONUCLEASE"/>
    <property type="match status" value="1"/>
</dbReference>
<accession>A0AAE1J7Q8</accession>
<gene>
    <name evidence="4" type="ORF">QN277_025639</name>
</gene>
<dbReference type="AlphaFoldDB" id="A0AAE1J7Q8"/>
<dbReference type="GO" id="GO:0005737">
    <property type="term" value="C:cytoplasm"/>
    <property type="evidence" value="ECO:0007669"/>
    <property type="project" value="TreeGrafter"/>
</dbReference>
<dbReference type="InterPro" id="IPR012337">
    <property type="entry name" value="RNaseH-like_sf"/>
</dbReference>
<evidence type="ECO:0000256" key="1">
    <source>
        <dbReference type="ARBA" id="ARBA00022722"/>
    </source>
</evidence>
<sequence length="103" mass="11614">MFVGVQVNNDIEKLKEEYGIECSNGVDVHDVAQREWPGTFSGSGLKHLAKELVGLEMKKDKKVTTSKWHVSFLSYEQIEYACIDAYASYCIGHKLLVEDKLSS</sequence>
<dbReference type="GO" id="GO:0008408">
    <property type="term" value="F:3'-5' exonuclease activity"/>
    <property type="evidence" value="ECO:0007669"/>
    <property type="project" value="InterPro"/>
</dbReference>
<dbReference type="Proteomes" id="UP001293593">
    <property type="component" value="Unassembled WGS sequence"/>
</dbReference>
<dbReference type="PANTHER" id="PTHR13620:SF121">
    <property type="entry name" value="EMB|CAB82946.1-RELATED"/>
    <property type="match status" value="1"/>
</dbReference>
<evidence type="ECO:0000256" key="2">
    <source>
        <dbReference type="ARBA" id="ARBA00022801"/>
    </source>
</evidence>
<keyword evidence="2" id="KW-0378">Hydrolase</keyword>
<keyword evidence="5" id="KW-1185">Reference proteome</keyword>
<dbReference type="Pfam" id="PF01612">
    <property type="entry name" value="DNA_pol_A_exo1"/>
    <property type="match status" value="1"/>
</dbReference>
<organism evidence="4 5">
    <name type="scientific">Acacia crassicarpa</name>
    <name type="common">northern wattle</name>
    <dbReference type="NCBI Taxonomy" id="499986"/>
    <lineage>
        <taxon>Eukaryota</taxon>
        <taxon>Viridiplantae</taxon>
        <taxon>Streptophyta</taxon>
        <taxon>Embryophyta</taxon>
        <taxon>Tracheophyta</taxon>
        <taxon>Spermatophyta</taxon>
        <taxon>Magnoliopsida</taxon>
        <taxon>eudicotyledons</taxon>
        <taxon>Gunneridae</taxon>
        <taxon>Pentapetalae</taxon>
        <taxon>rosids</taxon>
        <taxon>fabids</taxon>
        <taxon>Fabales</taxon>
        <taxon>Fabaceae</taxon>
        <taxon>Caesalpinioideae</taxon>
        <taxon>mimosoid clade</taxon>
        <taxon>Acacieae</taxon>
        <taxon>Acacia</taxon>
    </lineage>
</organism>
<protein>
    <recommendedName>
        <fullName evidence="3">3'-5' exonuclease domain-containing protein</fullName>
    </recommendedName>
</protein>
<dbReference type="GO" id="GO:0006139">
    <property type="term" value="P:nucleobase-containing compound metabolic process"/>
    <property type="evidence" value="ECO:0007669"/>
    <property type="project" value="InterPro"/>
</dbReference>
<feature type="domain" description="3'-5' exonuclease" evidence="3">
    <location>
        <begin position="3"/>
        <end position="96"/>
    </location>
</feature>
<dbReference type="InterPro" id="IPR002562">
    <property type="entry name" value="3'-5'_exonuclease_dom"/>
</dbReference>
<proteinExistence type="predicted"/>
<evidence type="ECO:0000313" key="4">
    <source>
        <dbReference type="EMBL" id="KAK4264468.1"/>
    </source>
</evidence>
<comment type="caution">
    <text evidence="4">The sequence shown here is derived from an EMBL/GenBank/DDBJ whole genome shotgun (WGS) entry which is preliminary data.</text>
</comment>
<dbReference type="SUPFAM" id="SSF53098">
    <property type="entry name" value="Ribonuclease H-like"/>
    <property type="match status" value="1"/>
</dbReference>
<evidence type="ECO:0000313" key="5">
    <source>
        <dbReference type="Proteomes" id="UP001293593"/>
    </source>
</evidence>
<dbReference type="CDD" id="cd06141">
    <property type="entry name" value="WRN_exo"/>
    <property type="match status" value="1"/>
</dbReference>
<reference evidence="4" key="1">
    <citation type="submission" date="2023-10" db="EMBL/GenBank/DDBJ databases">
        <title>Chromosome-level genome of the transformable northern wattle, Acacia crassicarpa.</title>
        <authorList>
            <person name="Massaro I."/>
            <person name="Sinha N.R."/>
            <person name="Poethig S."/>
            <person name="Leichty A.R."/>
        </authorList>
    </citation>
    <scope>NUCLEOTIDE SEQUENCE</scope>
    <source>
        <strain evidence="4">Acra3RX</strain>
        <tissue evidence="4">Leaf</tissue>
    </source>
</reference>
<name>A0AAE1J7Q8_9FABA</name>